<feature type="coiled-coil region" evidence="1">
    <location>
        <begin position="227"/>
        <end position="534"/>
    </location>
</feature>
<name>A0A6A6IRT4_9PLEO</name>
<dbReference type="AlphaFoldDB" id="A0A6A6IRT4"/>
<evidence type="ECO:0000313" key="3">
    <source>
        <dbReference type="Proteomes" id="UP000800094"/>
    </source>
</evidence>
<keyword evidence="1" id="KW-0175">Coiled coil</keyword>
<dbReference type="OrthoDB" id="4350898at2759"/>
<organism evidence="2 3">
    <name type="scientific">Trematosphaeria pertusa</name>
    <dbReference type="NCBI Taxonomy" id="390896"/>
    <lineage>
        <taxon>Eukaryota</taxon>
        <taxon>Fungi</taxon>
        <taxon>Dikarya</taxon>
        <taxon>Ascomycota</taxon>
        <taxon>Pezizomycotina</taxon>
        <taxon>Dothideomycetes</taxon>
        <taxon>Pleosporomycetidae</taxon>
        <taxon>Pleosporales</taxon>
        <taxon>Massarineae</taxon>
        <taxon>Trematosphaeriaceae</taxon>
        <taxon>Trematosphaeria</taxon>
    </lineage>
</organism>
<protein>
    <submittedName>
        <fullName evidence="2">Uncharacterized protein</fullName>
    </submittedName>
</protein>
<evidence type="ECO:0000256" key="1">
    <source>
        <dbReference type="SAM" id="Coils"/>
    </source>
</evidence>
<keyword evidence="3" id="KW-1185">Reference proteome</keyword>
<dbReference type="Gene3D" id="1.10.287.1490">
    <property type="match status" value="1"/>
</dbReference>
<dbReference type="PANTHER" id="PTHR44281:SF2">
    <property type="entry name" value="SPINDLE ASSEMBLY ABNORMAL PROTEIN 6 HOMOLOG"/>
    <property type="match status" value="1"/>
</dbReference>
<sequence length="549" mass="60897">MATGVPIKVDLVITPNKANVQPVVQAVEGDYDDDTATWCSMPVPKDWQREHKARKPMKIVKEVEAEDGPDLFTVSPVPRPDPPLKASREYECEYPTVERNVRRVTDALPFPEKLEDVIAWTDAFVDRIAQVAAAEKKQKEIDEKKHNEEIEKLRKVIEATSVELDKTRDALQASQAETKAAKCELATAKAEVAARDQTIKDMKAKAIKEAAEEKRLRDKNCRLSADLERARRNITELSNKLGKVDKALLEEHARWVEEHELHGLDHKELECLRAEFDVERAAKDAAKNELAACQTQLANANIALDAKDKTIESLTGDLVRLRTELECTKTRITELETRLAATDTQLVNTQCSLEEAKGAIDKLTAELAAAKQRISELDAALKDADCALADKNAELAALRDANAKATSDLAQAQADLDKANCAIERLQSSLHDAQTRAACLEAERDQLKNAVAAMEEALQRAACVEAERDQLKQTVACLEAERDQLQKSLSCVEAERDQLQKTAAEMEGAIQRALQGEEEDVERAKKEHDRHKAVVEGLLSAAKNNKGCE</sequence>
<dbReference type="GO" id="GO:0005814">
    <property type="term" value="C:centriole"/>
    <property type="evidence" value="ECO:0007669"/>
    <property type="project" value="TreeGrafter"/>
</dbReference>
<dbReference type="RefSeq" id="XP_033687314.1">
    <property type="nucleotide sequence ID" value="XM_033821187.1"/>
</dbReference>
<gene>
    <name evidence="2" type="ORF">BU26DRAFT_255169</name>
</gene>
<dbReference type="Proteomes" id="UP000800094">
    <property type="component" value="Unassembled WGS sequence"/>
</dbReference>
<dbReference type="SUPFAM" id="SSF57997">
    <property type="entry name" value="Tropomyosin"/>
    <property type="match status" value="1"/>
</dbReference>
<feature type="coiled-coil region" evidence="1">
    <location>
        <begin position="131"/>
        <end position="191"/>
    </location>
</feature>
<accession>A0A6A6IRT4</accession>
<evidence type="ECO:0000313" key="2">
    <source>
        <dbReference type="EMBL" id="KAF2252310.1"/>
    </source>
</evidence>
<dbReference type="GeneID" id="54574517"/>
<proteinExistence type="predicted"/>
<dbReference type="EMBL" id="ML987192">
    <property type="protein sequence ID" value="KAF2252310.1"/>
    <property type="molecule type" value="Genomic_DNA"/>
</dbReference>
<reference evidence="2" key="1">
    <citation type="journal article" date="2020" name="Stud. Mycol.">
        <title>101 Dothideomycetes genomes: a test case for predicting lifestyles and emergence of pathogens.</title>
        <authorList>
            <person name="Haridas S."/>
            <person name="Albert R."/>
            <person name="Binder M."/>
            <person name="Bloem J."/>
            <person name="Labutti K."/>
            <person name="Salamov A."/>
            <person name="Andreopoulos B."/>
            <person name="Baker S."/>
            <person name="Barry K."/>
            <person name="Bills G."/>
            <person name="Bluhm B."/>
            <person name="Cannon C."/>
            <person name="Castanera R."/>
            <person name="Culley D."/>
            <person name="Daum C."/>
            <person name="Ezra D."/>
            <person name="Gonzalez J."/>
            <person name="Henrissat B."/>
            <person name="Kuo A."/>
            <person name="Liang C."/>
            <person name="Lipzen A."/>
            <person name="Lutzoni F."/>
            <person name="Magnuson J."/>
            <person name="Mondo S."/>
            <person name="Nolan M."/>
            <person name="Ohm R."/>
            <person name="Pangilinan J."/>
            <person name="Park H.-J."/>
            <person name="Ramirez L."/>
            <person name="Alfaro M."/>
            <person name="Sun H."/>
            <person name="Tritt A."/>
            <person name="Yoshinaga Y."/>
            <person name="Zwiers L.-H."/>
            <person name="Turgeon B."/>
            <person name="Goodwin S."/>
            <person name="Spatafora J."/>
            <person name="Crous P."/>
            <person name="Grigoriev I."/>
        </authorList>
    </citation>
    <scope>NUCLEOTIDE SEQUENCE</scope>
    <source>
        <strain evidence="2">CBS 122368</strain>
    </source>
</reference>
<dbReference type="PANTHER" id="PTHR44281">
    <property type="entry name" value="SPINDLE ASSEMBLY ABNORMAL PROTEIN 6 HOMOLOG"/>
    <property type="match status" value="1"/>
</dbReference>
<dbReference type="Gene3D" id="1.20.5.400">
    <property type="match status" value="1"/>
</dbReference>